<sequence>MGQHNFSERLLSSSNGNVRRHPDISRLLGQLSRSFGEISMTEREFCETWDKLHLQWWVAANAVHRAGTHSGRRHHVLNWPAFLQNAVDRDRLSLYLQHAFARDFAAAKAKPDGTSRMRNAQAALDLAAPVDLLLVLGLAVCCYTGSLKAISSLRNAKGHEPVDADTITAAIRTKMLARHMLLPVPDHVAPVPTVAGVTEAVKQLRRTAAPRVVAATATVAMNTKKRGRAAKKQEQPDLESEGSRANISSSSSRSRSNKRRRTSRLSSDEVDNLASSPPSWSIIRATLMTPTADTAQPDVEEDEANKALLQEKLELCALLVRPSPLRPSAVHSPVLKAALETAENAGKTALMVAAGDDTVKSIAETSQWRQSRAGRGSEEEEE</sequence>
<evidence type="ECO:0000313" key="2">
    <source>
        <dbReference type="EMBL" id="KAK6221206.1"/>
    </source>
</evidence>
<gene>
    <name evidence="2" type="ORF">QIS74_04935</name>
</gene>
<organism evidence="2 3">
    <name type="scientific">Colletotrichum tabaci</name>
    <dbReference type="NCBI Taxonomy" id="1209068"/>
    <lineage>
        <taxon>Eukaryota</taxon>
        <taxon>Fungi</taxon>
        <taxon>Dikarya</taxon>
        <taxon>Ascomycota</taxon>
        <taxon>Pezizomycotina</taxon>
        <taxon>Sordariomycetes</taxon>
        <taxon>Hypocreomycetidae</taxon>
        <taxon>Glomerellales</taxon>
        <taxon>Glomerellaceae</taxon>
        <taxon>Colletotrichum</taxon>
        <taxon>Colletotrichum destructivum species complex</taxon>
    </lineage>
</organism>
<reference evidence="2 3" key="1">
    <citation type="submission" date="2023-04" db="EMBL/GenBank/DDBJ databases">
        <title>Colletotrichum tabacum stain YC1 causing leaf anthracnose on Nicotiana tabacum(L.) cv.</title>
        <authorList>
            <person name="Ji Z."/>
            <person name="Wang M."/>
            <person name="Zhang J."/>
            <person name="Wang N."/>
            <person name="Zhou Z."/>
        </authorList>
    </citation>
    <scope>NUCLEOTIDE SEQUENCE [LARGE SCALE GENOMIC DNA]</scope>
    <source>
        <strain evidence="2 3">YC1</strain>
    </source>
</reference>
<feature type="region of interest" description="Disordered" evidence="1">
    <location>
        <begin position="363"/>
        <end position="382"/>
    </location>
</feature>
<accession>A0AAV9THY2</accession>
<feature type="compositionally biased region" description="Low complexity" evidence="1">
    <location>
        <begin position="243"/>
        <end position="254"/>
    </location>
</feature>
<proteinExistence type="predicted"/>
<feature type="region of interest" description="Disordered" evidence="1">
    <location>
        <begin position="219"/>
        <end position="277"/>
    </location>
</feature>
<comment type="caution">
    <text evidence="2">The sequence shown here is derived from an EMBL/GenBank/DDBJ whole genome shotgun (WGS) entry which is preliminary data.</text>
</comment>
<evidence type="ECO:0000313" key="3">
    <source>
        <dbReference type="Proteomes" id="UP001327957"/>
    </source>
</evidence>
<keyword evidence="3" id="KW-1185">Reference proteome</keyword>
<evidence type="ECO:0000256" key="1">
    <source>
        <dbReference type="SAM" id="MobiDB-lite"/>
    </source>
</evidence>
<dbReference type="EMBL" id="JASAOK010000023">
    <property type="protein sequence ID" value="KAK6221206.1"/>
    <property type="molecule type" value="Genomic_DNA"/>
</dbReference>
<dbReference type="AlphaFoldDB" id="A0AAV9THY2"/>
<protein>
    <submittedName>
        <fullName evidence="2">Uncharacterized protein</fullName>
    </submittedName>
</protein>
<dbReference type="Proteomes" id="UP001327957">
    <property type="component" value="Unassembled WGS sequence"/>
</dbReference>
<name>A0AAV9THY2_9PEZI</name>